<protein>
    <submittedName>
        <fullName evidence="1">Transcriptional Coactivator p15-domain-containing protein</fullName>
    </submittedName>
</protein>
<gene>
    <name evidence="1" type="ORF">F5144DRAFT_19750</name>
</gene>
<dbReference type="Proteomes" id="UP000724584">
    <property type="component" value="Unassembled WGS sequence"/>
</dbReference>
<evidence type="ECO:0000313" key="1">
    <source>
        <dbReference type="EMBL" id="KAH6649732.1"/>
    </source>
</evidence>
<reference evidence="1 2" key="1">
    <citation type="journal article" date="2021" name="Nat. Commun.">
        <title>Genetic determinants of endophytism in the Arabidopsis root mycobiome.</title>
        <authorList>
            <person name="Mesny F."/>
            <person name="Miyauchi S."/>
            <person name="Thiergart T."/>
            <person name="Pickel B."/>
            <person name="Atanasova L."/>
            <person name="Karlsson M."/>
            <person name="Huettel B."/>
            <person name="Barry K.W."/>
            <person name="Haridas S."/>
            <person name="Chen C."/>
            <person name="Bauer D."/>
            <person name="Andreopoulos W."/>
            <person name="Pangilinan J."/>
            <person name="LaButti K."/>
            <person name="Riley R."/>
            <person name="Lipzen A."/>
            <person name="Clum A."/>
            <person name="Drula E."/>
            <person name="Henrissat B."/>
            <person name="Kohler A."/>
            <person name="Grigoriev I.V."/>
            <person name="Martin F.M."/>
            <person name="Hacquard S."/>
        </authorList>
    </citation>
    <scope>NUCLEOTIDE SEQUENCE [LARGE SCALE GENOMIC DNA]</scope>
    <source>
        <strain evidence="1 2">MPI-SDFR-AT-0079</strain>
    </source>
</reference>
<organism evidence="1 2">
    <name type="scientific">Chaetomium tenue</name>
    <dbReference type="NCBI Taxonomy" id="1854479"/>
    <lineage>
        <taxon>Eukaryota</taxon>
        <taxon>Fungi</taxon>
        <taxon>Dikarya</taxon>
        <taxon>Ascomycota</taxon>
        <taxon>Pezizomycotina</taxon>
        <taxon>Sordariomycetes</taxon>
        <taxon>Sordariomycetidae</taxon>
        <taxon>Sordariales</taxon>
        <taxon>Chaetomiaceae</taxon>
        <taxon>Chaetomium</taxon>
    </lineage>
</organism>
<sequence>MPYQKKRQVAAENDSGQPAVKKSKNEKKVKKDLTQGSDAEGNPYWEIGNNRRIGPSTYKGARLVNIREFYTTPAGELKPAKKGISLSLDQYNALLKVIPELNEKLRAEGHEVGDMPSAGAKEALVKADKPTKSTKSRKANIDATSEEEEEEGEEEESSEEDD</sequence>
<keyword evidence="2" id="KW-1185">Reference proteome</keyword>
<comment type="caution">
    <text evidence="1">The sequence shown here is derived from an EMBL/GenBank/DDBJ whole genome shotgun (WGS) entry which is preliminary data.</text>
</comment>
<evidence type="ECO:0000313" key="2">
    <source>
        <dbReference type="Proteomes" id="UP000724584"/>
    </source>
</evidence>
<name>A0ACB7PKH7_9PEZI</name>
<dbReference type="EMBL" id="JAGIZQ010000001">
    <property type="protein sequence ID" value="KAH6649732.1"/>
    <property type="molecule type" value="Genomic_DNA"/>
</dbReference>
<accession>A0ACB7PKH7</accession>
<proteinExistence type="predicted"/>